<gene>
    <name evidence="2" type="ORF">PAESOLCIP111_04128</name>
</gene>
<organism evidence="2 3">
    <name type="scientific">Paenibacillus solanacearum</name>
    <dbReference type="NCBI Taxonomy" id="2048548"/>
    <lineage>
        <taxon>Bacteria</taxon>
        <taxon>Bacillati</taxon>
        <taxon>Bacillota</taxon>
        <taxon>Bacilli</taxon>
        <taxon>Bacillales</taxon>
        <taxon>Paenibacillaceae</taxon>
        <taxon>Paenibacillus</taxon>
    </lineage>
</organism>
<proteinExistence type="predicted"/>
<dbReference type="Pfam" id="PF13649">
    <property type="entry name" value="Methyltransf_25"/>
    <property type="match status" value="1"/>
</dbReference>
<protein>
    <recommendedName>
        <fullName evidence="1">Methyltransferase domain-containing protein</fullName>
    </recommendedName>
</protein>
<comment type="caution">
    <text evidence="2">The sequence shown here is derived from an EMBL/GenBank/DDBJ whole genome shotgun (WGS) entry which is preliminary data.</text>
</comment>
<accession>A0A916K3R4</accession>
<feature type="domain" description="Methyltransferase" evidence="1">
    <location>
        <begin position="67"/>
        <end position="160"/>
    </location>
</feature>
<keyword evidence="3" id="KW-1185">Reference proteome</keyword>
<evidence type="ECO:0000313" key="2">
    <source>
        <dbReference type="EMBL" id="CAG7640366.1"/>
    </source>
</evidence>
<dbReference type="AlphaFoldDB" id="A0A916K3R4"/>
<dbReference type="EMBL" id="CAJVAS010000021">
    <property type="protein sequence ID" value="CAG7640366.1"/>
    <property type="molecule type" value="Genomic_DNA"/>
</dbReference>
<sequence>MRLMFRSFGQRDAAQELMDDFTTGGPELRTALRHLRRLNRLFGASAPALYGIRRLWIEADKPRRFSILDVGAGSGDVNARILQWADANGIDLTITLADVTEEACEEARQLFREEPRVRVQRSNVFELAEGCADIVTASQFAHHFDAGELPRVVDSMRRASRLGVVISDIHRHWIPWAAVWVTTRLISSNKYILNDGPLSVAKGFRADDWKRLAEALDCPALFYAWRPLFRYAVVIGKRELHTMHRSGME</sequence>
<dbReference type="InterPro" id="IPR041698">
    <property type="entry name" value="Methyltransf_25"/>
</dbReference>
<evidence type="ECO:0000313" key="3">
    <source>
        <dbReference type="Proteomes" id="UP000693672"/>
    </source>
</evidence>
<evidence type="ECO:0000259" key="1">
    <source>
        <dbReference type="Pfam" id="PF13649"/>
    </source>
</evidence>
<dbReference type="Proteomes" id="UP000693672">
    <property type="component" value="Unassembled WGS sequence"/>
</dbReference>
<reference evidence="2" key="1">
    <citation type="submission" date="2021-06" db="EMBL/GenBank/DDBJ databases">
        <authorList>
            <person name="Criscuolo A."/>
        </authorList>
    </citation>
    <scope>NUCLEOTIDE SEQUENCE</scope>
    <source>
        <strain evidence="2">CIP111600</strain>
    </source>
</reference>
<name>A0A916K3R4_9BACL</name>